<feature type="compositionally biased region" description="Low complexity" evidence="3">
    <location>
        <begin position="75"/>
        <end position="86"/>
    </location>
</feature>
<accession>E2BRS8</accession>
<dbReference type="InterPro" id="IPR027806">
    <property type="entry name" value="HARBI1_dom"/>
</dbReference>
<evidence type="ECO:0000313" key="6">
    <source>
        <dbReference type="Proteomes" id="UP000008237"/>
    </source>
</evidence>
<evidence type="ECO:0000313" key="5">
    <source>
        <dbReference type="EMBL" id="EFN81603.1"/>
    </source>
</evidence>
<dbReference type="OrthoDB" id="7553167at2759"/>
<comment type="cofactor">
    <cofactor evidence="1">
        <name>a divalent metal cation</name>
        <dbReference type="ChEBI" id="CHEBI:60240"/>
    </cofactor>
</comment>
<dbReference type="EMBL" id="GL450019">
    <property type="protein sequence ID" value="EFN81603.1"/>
    <property type="molecule type" value="Genomic_DNA"/>
</dbReference>
<dbReference type="InParanoid" id="E2BRS8"/>
<organism evidence="6">
    <name type="scientific">Harpegnathos saltator</name>
    <name type="common">Jerdon's jumping ant</name>
    <dbReference type="NCBI Taxonomy" id="610380"/>
    <lineage>
        <taxon>Eukaryota</taxon>
        <taxon>Metazoa</taxon>
        <taxon>Ecdysozoa</taxon>
        <taxon>Arthropoda</taxon>
        <taxon>Hexapoda</taxon>
        <taxon>Insecta</taxon>
        <taxon>Pterygota</taxon>
        <taxon>Neoptera</taxon>
        <taxon>Endopterygota</taxon>
        <taxon>Hymenoptera</taxon>
        <taxon>Apocrita</taxon>
        <taxon>Aculeata</taxon>
        <taxon>Formicoidea</taxon>
        <taxon>Formicidae</taxon>
        <taxon>Ponerinae</taxon>
        <taxon>Ponerini</taxon>
        <taxon>Harpegnathos</taxon>
    </lineage>
</organism>
<dbReference type="GO" id="GO:0046872">
    <property type="term" value="F:metal ion binding"/>
    <property type="evidence" value="ECO:0007669"/>
    <property type="project" value="UniProtKB-KW"/>
</dbReference>
<protein>
    <recommendedName>
        <fullName evidence="4">DDE Tnp4 domain-containing protein</fullName>
    </recommendedName>
</protein>
<keyword evidence="6" id="KW-1185">Reference proteome</keyword>
<dbReference type="AlphaFoldDB" id="E2BRS8"/>
<sequence length="243" mass="27491">MLASLKGKSGQGATAPYISTWPLYEECIFLADHIVVRKTSSSYNTNVLPKTQNAAAVRLKSEADKSSLISIRFSSSPSPPVFIRSSTSPQTPGLSSSSAWSSDNDLFVEMVQLFIIIKICIALYLWHSQIPIRFTVVDIGAEGRRSDSGIFLQSELWYQLKHNNLNLPKAKSISEKGPKLPYVVIGDETFALMSYMMRPYPQKSNLNIQKRIFNYRLSRARRVVECITFIQYIRYINFEMGNS</sequence>
<feature type="region of interest" description="Disordered" evidence="3">
    <location>
        <begin position="75"/>
        <end position="100"/>
    </location>
</feature>
<name>E2BRS8_HARSA</name>
<reference evidence="5 6" key="1">
    <citation type="journal article" date="2010" name="Science">
        <title>Genomic comparison of the ants Camponotus floridanus and Harpegnathos saltator.</title>
        <authorList>
            <person name="Bonasio R."/>
            <person name="Zhang G."/>
            <person name="Ye C."/>
            <person name="Mutti N.S."/>
            <person name="Fang X."/>
            <person name="Qin N."/>
            <person name="Donahue G."/>
            <person name="Yang P."/>
            <person name="Li Q."/>
            <person name="Li C."/>
            <person name="Zhang P."/>
            <person name="Huang Z."/>
            <person name="Berger S.L."/>
            <person name="Reinberg D."/>
            <person name="Wang J."/>
            <person name="Liebig J."/>
        </authorList>
    </citation>
    <scope>NUCLEOTIDE SEQUENCE [LARGE SCALE GENOMIC DNA]</scope>
    <source>
        <strain evidence="5 6">R22 G/1</strain>
    </source>
</reference>
<proteinExistence type="predicted"/>
<evidence type="ECO:0000256" key="3">
    <source>
        <dbReference type="SAM" id="MobiDB-lite"/>
    </source>
</evidence>
<keyword evidence="2" id="KW-0479">Metal-binding</keyword>
<evidence type="ECO:0000256" key="2">
    <source>
        <dbReference type="ARBA" id="ARBA00022723"/>
    </source>
</evidence>
<evidence type="ECO:0000256" key="1">
    <source>
        <dbReference type="ARBA" id="ARBA00001968"/>
    </source>
</evidence>
<dbReference type="Proteomes" id="UP000008237">
    <property type="component" value="Unassembled WGS sequence"/>
</dbReference>
<feature type="domain" description="DDE Tnp4" evidence="4">
    <location>
        <begin position="133"/>
        <end position="227"/>
    </location>
</feature>
<gene>
    <name evidence="5" type="ORF">EAI_07580</name>
</gene>
<evidence type="ECO:0000259" key="4">
    <source>
        <dbReference type="Pfam" id="PF13359"/>
    </source>
</evidence>
<dbReference type="Pfam" id="PF13359">
    <property type="entry name" value="DDE_Tnp_4"/>
    <property type="match status" value="1"/>
</dbReference>